<organism evidence="3 4">
    <name type="scientific">Ditylenchus destructor</name>
    <dbReference type="NCBI Taxonomy" id="166010"/>
    <lineage>
        <taxon>Eukaryota</taxon>
        <taxon>Metazoa</taxon>
        <taxon>Ecdysozoa</taxon>
        <taxon>Nematoda</taxon>
        <taxon>Chromadorea</taxon>
        <taxon>Rhabditida</taxon>
        <taxon>Tylenchina</taxon>
        <taxon>Tylenchomorpha</taxon>
        <taxon>Sphaerularioidea</taxon>
        <taxon>Anguinidae</taxon>
        <taxon>Anguininae</taxon>
        <taxon>Ditylenchus</taxon>
    </lineage>
</organism>
<feature type="compositionally biased region" description="Low complexity" evidence="1">
    <location>
        <begin position="268"/>
        <end position="285"/>
    </location>
</feature>
<feature type="signal peptide" evidence="2">
    <location>
        <begin position="1"/>
        <end position="23"/>
    </location>
</feature>
<evidence type="ECO:0000256" key="1">
    <source>
        <dbReference type="SAM" id="MobiDB-lite"/>
    </source>
</evidence>
<accession>A0AAD4N3A6</accession>
<feature type="region of interest" description="Disordered" evidence="1">
    <location>
        <begin position="343"/>
        <end position="403"/>
    </location>
</feature>
<reference evidence="3" key="1">
    <citation type="submission" date="2022-01" db="EMBL/GenBank/DDBJ databases">
        <title>Genome Sequence Resource for Two Populations of Ditylenchus destructor, the Migratory Endoparasitic Phytonematode.</title>
        <authorList>
            <person name="Zhang H."/>
            <person name="Lin R."/>
            <person name="Xie B."/>
        </authorList>
    </citation>
    <scope>NUCLEOTIDE SEQUENCE</scope>
    <source>
        <strain evidence="3">BazhouSP</strain>
    </source>
</reference>
<keyword evidence="4" id="KW-1185">Reference proteome</keyword>
<feature type="compositionally biased region" description="Basic residues" evidence="1">
    <location>
        <begin position="394"/>
        <end position="403"/>
    </location>
</feature>
<evidence type="ECO:0000313" key="4">
    <source>
        <dbReference type="Proteomes" id="UP001201812"/>
    </source>
</evidence>
<dbReference type="EMBL" id="JAKKPZ010000013">
    <property type="protein sequence ID" value="KAI1714332.1"/>
    <property type="molecule type" value="Genomic_DNA"/>
</dbReference>
<evidence type="ECO:0000256" key="2">
    <source>
        <dbReference type="SAM" id="SignalP"/>
    </source>
</evidence>
<evidence type="ECO:0000313" key="3">
    <source>
        <dbReference type="EMBL" id="KAI1714332.1"/>
    </source>
</evidence>
<sequence>MEPRMTVLLCAIAIMITISPTVAPDGEPVMFFAFESPDKVMNLFMYLIRMQKALPVYENYEYFLKNNLLGRSLLEILDDPVSATNNRFSEPTGYYAFGIDDTGKVVDYSVPRSLVALAMSIKVFPYVYDLTIKDNVYRHGYRFGFVDPSDESVNYKYNIMNFEWKANTPDYFRPVKLPSWNEDALNTIGRIASADRWETPSMVLRAQASVPSSIRSSVVERLSIISTTPLQPHQIASPPIDPRSNIGSPMSQVNLELPDADQPPPPGSILARSSKSSLSSASSRRTVTQRGIGSPETAPMRSPSHRSMSSDQMSARLVPLPPSDNGSITSSLKSLQFTNQDAIPPAHRTKSPPPKMVPPPQEVLFHPGPGFRQSFSSLGSQNPAQGDGSVSSKRSSRRGTKAE</sequence>
<feature type="compositionally biased region" description="Pro residues" evidence="1">
    <location>
        <begin position="351"/>
        <end position="361"/>
    </location>
</feature>
<feature type="region of interest" description="Disordered" evidence="1">
    <location>
        <begin position="230"/>
        <end position="330"/>
    </location>
</feature>
<keyword evidence="2" id="KW-0732">Signal</keyword>
<feature type="compositionally biased region" description="Low complexity" evidence="1">
    <location>
        <begin position="299"/>
        <end position="310"/>
    </location>
</feature>
<feature type="compositionally biased region" description="Polar residues" evidence="1">
    <location>
        <begin position="245"/>
        <end position="254"/>
    </location>
</feature>
<feature type="chain" id="PRO_5042074361" evidence="2">
    <location>
        <begin position="24"/>
        <end position="403"/>
    </location>
</feature>
<dbReference type="Proteomes" id="UP001201812">
    <property type="component" value="Unassembled WGS sequence"/>
</dbReference>
<gene>
    <name evidence="3" type="ORF">DdX_08425</name>
</gene>
<protein>
    <submittedName>
        <fullName evidence="3">Uncharacterized protein</fullName>
    </submittedName>
</protein>
<feature type="compositionally biased region" description="Polar residues" evidence="1">
    <location>
        <begin position="373"/>
        <end position="384"/>
    </location>
</feature>
<dbReference type="AlphaFoldDB" id="A0AAD4N3A6"/>
<comment type="caution">
    <text evidence="3">The sequence shown here is derived from an EMBL/GenBank/DDBJ whole genome shotgun (WGS) entry which is preliminary data.</text>
</comment>
<proteinExistence type="predicted"/>
<name>A0AAD4N3A6_9BILA</name>